<keyword evidence="3" id="KW-1185">Reference proteome</keyword>
<reference evidence="2 3" key="1">
    <citation type="journal article" date="2010" name="PLoS ONE">
        <title>The Waddlia genome: a window into chlamydial biology.</title>
        <authorList>
            <person name="Bertelli C."/>
            <person name="Collyn F."/>
            <person name="Croxatto A."/>
            <person name="Ruckert C."/>
            <person name="Polkinghorne A."/>
            <person name="Kebbi-Beghdadi C."/>
            <person name="Goesmann A."/>
            <person name="Vaughan L."/>
            <person name="Greub G."/>
        </authorList>
    </citation>
    <scope>NUCLEOTIDE SEQUENCE [LARGE SCALE GENOMIC DNA]</scope>
    <source>
        <strain evidence="3">ATCC VR-1470 / WSU 86-1044</strain>
    </source>
</reference>
<dbReference type="AlphaFoldDB" id="D6YSA2"/>
<dbReference type="KEGG" id="wch:wcw_1602"/>
<proteinExistence type="predicted"/>
<accession>D6YSA2</accession>
<evidence type="ECO:0000313" key="3">
    <source>
        <dbReference type="Proteomes" id="UP000001505"/>
    </source>
</evidence>
<dbReference type="eggNOG" id="ENOG503356E">
    <property type="taxonomic scope" value="Bacteria"/>
</dbReference>
<protein>
    <submittedName>
        <fullName evidence="2">Uncharacterized protein</fullName>
    </submittedName>
</protein>
<feature type="coiled-coil region" evidence="1">
    <location>
        <begin position="177"/>
        <end position="204"/>
    </location>
</feature>
<sequence>MTFLLPVKIDGAEYQAHAEYTSNAVGEYYKERLKPFADVFNLGLNDTSPDTDAIRALIENGTYHTEMETALQELLDLAQNGITDPNDPVDPNRKHYLSVEMSASLNQLIKTLKAAGADIDVSTGTVNITANNVVEWKSLSVNSDAIRQVIAFTLDTAGDQNRTLQALVELIYVKTGNEILTQNLNDLETALSTTKDSLKTLTQLQDLHNKIETTKQEQSFVSFASQNYSDGNNSRPTAFVEGSGFDGIAGQASKFFQELQPTVDVNNLTNADTALFLELRNDLVQQISILTQTTPGAGTSGEAGSLLDKLKTVKSHIDMAIEKAGGVGDTDQIKRALRYWILDSQTDNAEIDGIEPGQIQREITAALSAGQSLNDSQKEEVRRYLFVFEEYYKSAAAILNKITQLLERMAQGIAR</sequence>
<dbReference type="STRING" id="716544.wcw_1602"/>
<keyword evidence="1" id="KW-0175">Coiled coil</keyword>
<evidence type="ECO:0000313" key="2">
    <source>
        <dbReference type="EMBL" id="ADI38947.1"/>
    </source>
</evidence>
<dbReference type="EMBL" id="CP001928">
    <property type="protein sequence ID" value="ADI38947.1"/>
    <property type="molecule type" value="Genomic_DNA"/>
</dbReference>
<name>D6YSA2_WADCW</name>
<evidence type="ECO:0000256" key="1">
    <source>
        <dbReference type="SAM" id="Coils"/>
    </source>
</evidence>
<dbReference type="OrthoDB" id="21232at2"/>
<dbReference type="Proteomes" id="UP000001505">
    <property type="component" value="Chromosome"/>
</dbReference>
<dbReference type="RefSeq" id="WP_013182653.1">
    <property type="nucleotide sequence ID" value="NC_014225.1"/>
</dbReference>
<gene>
    <name evidence="2" type="ordered locus">wcw_1602</name>
</gene>
<organism evidence="2 3">
    <name type="scientific">Waddlia chondrophila (strain ATCC VR-1470 / WSU 86-1044)</name>
    <dbReference type="NCBI Taxonomy" id="716544"/>
    <lineage>
        <taxon>Bacteria</taxon>
        <taxon>Pseudomonadati</taxon>
        <taxon>Chlamydiota</taxon>
        <taxon>Chlamydiia</taxon>
        <taxon>Parachlamydiales</taxon>
        <taxon>Waddliaceae</taxon>
        <taxon>Waddlia</taxon>
    </lineage>
</organism>
<dbReference type="HOGENOM" id="CLU_661964_0_0_0"/>